<name>I0GTD1_SELRL</name>
<dbReference type="AlphaFoldDB" id="I0GTD1"/>
<protein>
    <submittedName>
        <fullName evidence="2">Uncharacterized protein</fullName>
    </submittedName>
</protein>
<dbReference type="RefSeq" id="WP_014425442.1">
    <property type="nucleotide sequence ID" value="NC_017068.1"/>
</dbReference>
<proteinExistence type="predicted"/>
<dbReference type="KEGG" id="sri:SELR_23100"/>
<reference evidence="2 3" key="1">
    <citation type="submission" date="2011-10" db="EMBL/GenBank/DDBJ databases">
        <title>Whole genome sequence of Selenomonas ruminantium subsp. lactilytica TAM6421.</title>
        <authorList>
            <person name="Oguchi A."/>
            <person name="Ankai A."/>
            <person name="Kaneko J."/>
            <person name="Yamada-Narita S."/>
            <person name="Fukui S."/>
            <person name="Takahashi M."/>
            <person name="Onodera T."/>
            <person name="Kojima S."/>
            <person name="Fushimi T."/>
            <person name="Abe N."/>
            <person name="Kamio Y."/>
            <person name="Yamazaki S."/>
            <person name="Fujita N."/>
        </authorList>
    </citation>
    <scope>NUCLEOTIDE SEQUENCE [LARGE SCALE GENOMIC DNA]</scope>
    <source>
        <strain evidence="3">NBRC 103574 / TAM6421</strain>
    </source>
</reference>
<feature type="region of interest" description="Disordered" evidence="1">
    <location>
        <begin position="130"/>
        <end position="149"/>
    </location>
</feature>
<accession>I0GTD1</accession>
<evidence type="ECO:0000256" key="1">
    <source>
        <dbReference type="SAM" id="MobiDB-lite"/>
    </source>
</evidence>
<evidence type="ECO:0000313" key="3">
    <source>
        <dbReference type="Proteomes" id="UP000007887"/>
    </source>
</evidence>
<organism evidence="2 3">
    <name type="scientific">Selenomonas ruminantium subsp. lactilytica (strain NBRC 103574 / TAM6421)</name>
    <dbReference type="NCBI Taxonomy" id="927704"/>
    <lineage>
        <taxon>Bacteria</taxon>
        <taxon>Bacillati</taxon>
        <taxon>Bacillota</taxon>
        <taxon>Negativicutes</taxon>
        <taxon>Selenomonadales</taxon>
        <taxon>Selenomonadaceae</taxon>
        <taxon>Selenomonas</taxon>
    </lineage>
</organism>
<sequence>MRESRTIGIAVLTGIMMAGGFSWGEAAVSTVDSQELFHSQLVKESKGNSNAQQAARAVDDAVRNLPELNSRLHWSAVKTPEQLAEEEKAAQRQKKAVPIIITAADIDRERKAKKRGEKTDIPAIITPQPLEPAVRPAPKPAPVKPAEPQPQIQTEVDLQIQPVQPAPTPLPAQTAEVVELPPVQPVGQVLSQGVETVELEIEKLPQSKVEDAIVESTSIELNVSEFSGNDTVELPPIEPVR</sequence>
<feature type="compositionally biased region" description="Pro residues" evidence="1">
    <location>
        <begin position="135"/>
        <end position="148"/>
    </location>
</feature>
<dbReference type="OrthoDB" id="1666900at2"/>
<dbReference type="PATRIC" id="fig|927704.6.peg.2392"/>
<dbReference type="Proteomes" id="UP000007887">
    <property type="component" value="Chromosome"/>
</dbReference>
<dbReference type="HOGENOM" id="CLU_1151179_0_0_9"/>
<dbReference type="EMBL" id="AP012292">
    <property type="protein sequence ID" value="BAL84018.1"/>
    <property type="molecule type" value="Genomic_DNA"/>
</dbReference>
<evidence type="ECO:0000313" key="2">
    <source>
        <dbReference type="EMBL" id="BAL84018.1"/>
    </source>
</evidence>
<gene>
    <name evidence="2" type="ordered locus">SELR_23100</name>
</gene>